<dbReference type="SUPFAM" id="SSF53335">
    <property type="entry name" value="S-adenosyl-L-methionine-dependent methyltransferases"/>
    <property type="match status" value="1"/>
</dbReference>
<dbReference type="Pfam" id="PF01564">
    <property type="entry name" value="Spermine_synth"/>
    <property type="match status" value="1"/>
</dbReference>
<accession>A0A073AYE6</accession>
<proteinExistence type="predicted"/>
<protein>
    <recommendedName>
        <fullName evidence="4">Spermidine synthase</fullName>
    </recommendedName>
</protein>
<evidence type="ECO:0000313" key="2">
    <source>
        <dbReference type="EMBL" id="KEI44788.1"/>
    </source>
</evidence>
<dbReference type="AlphaFoldDB" id="A0A073AYE6"/>
<reference evidence="2 3" key="1">
    <citation type="submission" date="2014-06" db="EMBL/GenBank/DDBJ databases">
        <title>Saccharopolyspora rectivirgula DSM-43113 Genome sequencing.</title>
        <authorList>
            <person name="Barrera C."/>
            <person name="Millon L."/>
            <person name="Rognon B."/>
            <person name="Zaugg C."/>
            <person name="Monod M."/>
        </authorList>
    </citation>
    <scope>NUCLEOTIDE SEQUENCE [LARGE SCALE GENOMIC DNA]</scope>
    <source>
        <strain evidence="2 3">DSM 43113</strain>
    </source>
</reference>
<gene>
    <name evidence="2" type="ORF">GU90_08390</name>
</gene>
<dbReference type="EMBL" id="JNVU01000020">
    <property type="protein sequence ID" value="KEI44788.1"/>
    <property type="molecule type" value="Genomic_DNA"/>
</dbReference>
<dbReference type="Proteomes" id="UP000031419">
    <property type="component" value="Unassembled WGS sequence"/>
</dbReference>
<dbReference type="PANTHER" id="PTHR43317:SF3">
    <property type="entry name" value="BLR2883 PROTEIN"/>
    <property type="match status" value="1"/>
</dbReference>
<evidence type="ECO:0008006" key="4">
    <source>
        <dbReference type="Google" id="ProtNLM"/>
    </source>
</evidence>
<organism evidence="2 3">
    <name type="scientific">Saccharopolyspora rectivirgula</name>
    <dbReference type="NCBI Taxonomy" id="28042"/>
    <lineage>
        <taxon>Bacteria</taxon>
        <taxon>Bacillati</taxon>
        <taxon>Actinomycetota</taxon>
        <taxon>Actinomycetes</taxon>
        <taxon>Pseudonocardiales</taxon>
        <taxon>Pseudonocardiaceae</taxon>
        <taxon>Saccharopolyspora</taxon>
    </lineage>
</organism>
<dbReference type="STRING" id="28042.GU90_08390"/>
<sequence length="218" mass="23843">MTSHVAQASTERGEIVLLRRGGALELRVNGVFVMDTVHTETERLLASRSLAAVSGADLRVLIGGLGLGFTLGEVLADPRVRVAEVAEIEPDLVAWHRQGLVPETEEALRDARTRITVGDVADVLRDRDGGPYDLILLDVDNGPGYLVYERNAAIYGARFLELCRDNLTERGVVAVWSASREAALEQTMTGVFGDCQEVAIPVRLGQRETTYYLYCSAR</sequence>
<dbReference type="OrthoDB" id="9793351at2"/>
<keyword evidence="3" id="KW-1185">Reference proteome</keyword>
<evidence type="ECO:0000256" key="1">
    <source>
        <dbReference type="ARBA" id="ARBA00023115"/>
    </source>
</evidence>
<dbReference type="GO" id="GO:0006596">
    <property type="term" value="P:polyamine biosynthetic process"/>
    <property type="evidence" value="ECO:0007669"/>
    <property type="project" value="UniProtKB-KW"/>
</dbReference>
<dbReference type="Gene3D" id="3.40.50.150">
    <property type="entry name" value="Vaccinia Virus protein VP39"/>
    <property type="match status" value="1"/>
</dbReference>
<comment type="caution">
    <text evidence="2">The sequence shown here is derived from an EMBL/GenBank/DDBJ whole genome shotgun (WGS) entry which is preliminary data.</text>
</comment>
<evidence type="ECO:0000313" key="3">
    <source>
        <dbReference type="Proteomes" id="UP000031419"/>
    </source>
</evidence>
<dbReference type="RefSeq" id="WP_029720293.1">
    <property type="nucleotide sequence ID" value="NZ_JAJUIW010000012.1"/>
</dbReference>
<keyword evidence="1" id="KW-0620">Polyamine biosynthesis</keyword>
<dbReference type="eggNOG" id="COG0421">
    <property type="taxonomic scope" value="Bacteria"/>
</dbReference>
<name>A0A073AYE6_9PSEU</name>
<dbReference type="InterPro" id="IPR029063">
    <property type="entry name" value="SAM-dependent_MTases_sf"/>
</dbReference>
<dbReference type="PANTHER" id="PTHR43317">
    <property type="entry name" value="THERMOSPERMINE SYNTHASE ACAULIS5"/>
    <property type="match status" value="1"/>
</dbReference>